<keyword evidence="4" id="KW-1185">Reference proteome</keyword>
<keyword evidence="2" id="KW-0732">Signal</keyword>
<proteinExistence type="predicted"/>
<name>A0A0A3I5U9_9BACL</name>
<feature type="signal peptide" evidence="2">
    <location>
        <begin position="1"/>
        <end position="20"/>
    </location>
</feature>
<sequence>MMKKLLFSTAFLFIFGLAGCGGNDDTNTTTNDVETETNTNVGTNTDSKTGGSTDGETTSETSQGAVSWQNEIGLIVSSEGTASEKISKVESFMENYEVSPEEVEQFKNDIISDYESTRYLGDPQNHEYMLAMLLKTYVIEKNNEGTPLGNFASYMHENIKVTYRGEEDKESDTVKANEAQMNEALSQIQAGT</sequence>
<dbReference type="OrthoDB" id="2622166at2"/>
<gene>
    <name evidence="3" type="ORF">CD29_13070</name>
</gene>
<dbReference type="eggNOG" id="ENOG5030645">
    <property type="taxonomic scope" value="Bacteria"/>
</dbReference>
<evidence type="ECO:0000313" key="3">
    <source>
        <dbReference type="EMBL" id="KGR78078.1"/>
    </source>
</evidence>
<evidence type="ECO:0008006" key="5">
    <source>
        <dbReference type="Google" id="ProtNLM"/>
    </source>
</evidence>
<feature type="region of interest" description="Disordered" evidence="1">
    <location>
        <begin position="28"/>
        <end position="64"/>
    </location>
</feature>
<protein>
    <recommendedName>
        <fullName evidence="5">Lipoprotein</fullName>
    </recommendedName>
</protein>
<evidence type="ECO:0000313" key="4">
    <source>
        <dbReference type="Proteomes" id="UP000030416"/>
    </source>
</evidence>
<organism evidence="3 4">
    <name type="scientific">Ureibacillus manganicus DSM 26584</name>
    <dbReference type="NCBI Taxonomy" id="1384049"/>
    <lineage>
        <taxon>Bacteria</taxon>
        <taxon>Bacillati</taxon>
        <taxon>Bacillota</taxon>
        <taxon>Bacilli</taxon>
        <taxon>Bacillales</taxon>
        <taxon>Caryophanaceae</taxon>
        <taxon>Ureibacillus</taxon>
    </lineage>
</organism>
<evidence type="ECO:0000256" key="2">
    <source>
        <dbReference type="SAM" id="SignalP"/>
    </source>
</evidence>
<feature type="compositionally biased region" description="Low complexity" evidence="1">
    <location>
        <begin position="28"/>
        <end position="62"/>
    </location>
</feature>
<dbReference type="AlphaFoldDB" id="A0A0A3I5U9"/>
<dbReference type="STRING" id="1384049.CD29_13070"/>
<evidence type="ECO:0000256" key="1">
    <source>
        <dbReference type="SAM" id="MobiDB-lite"/>
    </source>
</evidence>
<feature type="chain" id="PRO_5039220377" description="Lipoprotein" evidence="2">
    <location>
        <begin position="21"/>
        <end position="192"/>
    </location>
</feature>
<dbReference type="PROSITE" id="PS51257">
    <property type="entry name" value="PROKAR_LIPOPROTEIN"/>
    <property type="match status" value="1"/>
</dbReference>
<dbReference type="EMBL" id="JPVN01000014">
    <property type="protein sequence ID" value="KGR78078.1"/>
    <property type="molecule type" value="Genomic_DNA"/>
</dbReference>
<dbReference type="Proteomes" id="UP000030416">
    <property type="component" value="Unassembled WGS sequence"/>
</dbReference>
<accession>A0A0A3I5U9</accession>
<reference evidence="3 4" key="1">
    <citation type="submission" date="2014-02" db="EMBL/GenBank/DDBJ databases">
        <title>Draft genome sequence of Lysinibacillus manganicus DSM 26584T.</title>
        <authorList>
            <person name="Zhang F."/>
            <person name="Wang G."/>
            <person name="Zhang L."/>
        </authorList>
    </citation>
    <scope>NUCLEOTIDE SEQUENCE [LARGE SCALE GENOMIC DNA]</scope>
    <source>
        <strain evidence="3 4">DSM 26584</strain>
    </source>
</reference>
<dbReference type="RefSeq" id="WP_036187335.1">
    <property type="nucleotide sequence ID" value="NZ_AVDA01000014.1"/>
</dbReference>
<comment type="caution">
    <text evidence="3">The sequence shown here is derived from an EMBL/GenBank/DDBJ whole genome shotgun (WGS) entry which is preliminary data.</text>
</comment>